<dbReference type="EMBL" id="FOQA01000005">
    <property type="protein sequence ID" value="SFI00803.1"/>
    <property type="molecule type" value="Genomic_DNA"/>
</dbReference>
<name>A0A1I3EPL2_9FIRM</name>
<evidence type="ECO:0000313" key="2">
    <source>
        <dbReference type="EMBL" id="SFI00803.1"/>
    </source>
</evidence>
<protein>
    <submittedName>
        <fullName evidence="2">Uncharacterized protein</fullName>
    </submittedName>
</protein>
<feature type="transmembrane region" description="Helical" evidence="1">
    <location>
        <begin position="56"/>
        <end position="85"/>
    </location>
</feature>
<dbReference type="RefSeq" id="WP_093372022.1">
    <property type="nucleotide sequence ID" value="NZ_FOQA01000005.1"/>
</dbReference>
<evidence type="ECO:0000313" key="3">
    <source>
        <dbReference type="Proteomes" id="UP000199287"/>
    </source>
</evidence>
<keyword evidence="1" id="KW-0812">Transmembrane</keyword>
<accession>A0A1I3EPL2</accession>
<evidence type="ECO:0000256" key="1">
    <source>
        <dbReference type="SAM" id="Phobius"/>
    </source>
</evidence>
<dbReference type="STRING" id="69895.SAMN05192551_10597"/>
<reference evidence="3" key="1">
    <citation type="submission" date="2016-10" db="EMBL/GenBank/DDBJ databases">
        <authorList>
            <person name="Varghese N."/>
            <person name="Submissions S."/>
        </authorList>
    </citation>
    <scope>NUCLEOTIDE SEQUENCE [LARGE SCALE GENOMIC DNA]</scope>
    <source>
        <strain evidence="3">Z-7934</strain>
    </source>
</reference>
<sequence length="93" mass="10313">MNTNRKAQKRNIPMMINVSLVTVGIILMLIGINIQLNAYSINVGMLNNVGFRQSNFSIISILCASTSVFLVGLSNFSIGLIFLLLNLERRVQN</sequence>
<keyword evidence="3" id="KW-1185">Reference proteome</keyword>
<gene>
    <name evidence="2" type="ORF">SAMN05192551_10597</name>
</gene>
<organism evidence="2 3">
    <name type="scientific">Tindallia magadiensis</name>
    <dbReference type="NCBI Taxonomy" id="69895"/>
    <lineage>
        <taxon>Bacteria</taxon>
        <taxon>Bacillati</taxon>
        <taxon>Bacillota</taxon>
        <taxon>Clostridia</taxon>
        <taxon>Peptostreptococcales</taxon>
        <taxon>Tindalliaceae</taxon>
        <taxon>Tindallia</taxon>
    </lineage>
</organism>
<feature type="transmembrane region" description="Helical" evidence="1">
    <location>
        <begin position="12"/>
        <end position="36"/>
    </location>
</feature>
<keyword evidence="1" id="KW-0472">Membrane</keyword>
<proteinExistence type="predicted"/>
<dbReference type="Proteomes" id="UP000199287">
    <property type="component" value="Unassembled WGS sequence"/>
</dbReference>
<dbReference type="AlphaFoldDB" id="A0A1I3EPL2"/>
<keyword evidence="1" id="KW-1133">Transmembrane helix</keyword>